<name>A0A7E5V904_TRINI</name>
<dbReference type="RefSeq" id="XP_026724772.1">
    <property type="nucleotide sequence ID" value="XM_026868971.1"/>
</dbReference>
<dbReference type="SUPFAM" id="SSF57756">
    <property type="entry name" value="Retrovirus zinc finger-like domains"/>
    <property type="match status" value="1"/>
</dbReference>
<dbReference type="AlphaFoldDB" id="A0A7E5V904"/>
<feature type="domain" description="CCHC-type" evidence="2">
    <location>
        <begin position="237"/>
        <end position="253"/>
    </location>
</feature>
<dbReference type="InterPro" id="IPR001878">
    <property type="entry name" value="Znf_CCHC"/>
</dbReference>
<gene>
    <name evidence="4" type="primary">LOC113491805</name>
</gene>
<reference evidence="4" key="1">
    <citation type="submission" date="2025-08" db="UniProtKB">
        <authorList>
            <consortium name="RefSeq"/>
        </authorList>
    </citation>
    <scope>IDENTIFICATION</scope>
</reference>
<sequence>MSIGKIKEFDVKSGTWSVYVERLDMYFKVNNIDDATKLPTLIAVMGDEAYELLSDLASPKKPADLTYLKVVELLHQHLEPTPSVLAERYRFRQRRQANEENVAMYVAELKKLARYCKFKDNLNENLRDQFVCGLRSEVIRQRLFAEADSVTYTDAVRVATSLEAAERDAAAVDGRGSVGASTFAAAAGPDVSRNTVSRRSSEIVDLRGDLHRMQLGGCTACGDYRHTKMECRFSKYQCSKCKTVGHLRRMCQENGDSVKQRDRAQARKDGGGAGMTRRGARVSVGGYRGASRGTGRSWHARSGAYQPTMHVFETQGEEQAEEVILEEEPIYQMSLSQYRPVQ</sequence>
<feature type="domain" description="CCHC-type" evidence="2">
    <location>
        <begin position="217"/>
        <end position="233"/>
    </location>
</feature>
<accession>A0A7E5V904</accession>
<evidence type="ECO:0000256" key="1">
    <source>
        <dbReference type="SAM" id="MobiDB-lite"/>
    </source>
</evidence>
<organism evidence="3 4">
    <name type="scientific">Trichoplusia ni</name>
    <name type="common">Cabbage looper</name>
    <dbReference type="NCBI Taxonomy" id="7111"/>
    <lineage>
        <taxon>Eukaryota</taxon>
        <taxon>Metazoa</taxon>
        <taxon>Ecdysozoa</taxon>
        <taxon>Arthropoda</taxon>
        <taxon>Hexapoda</taxon>
        <taxon>Insecta</taxon>
        <taxon>Pterygota</taxon>
        <taxon>Neoptera</taxon>
        <taxon>Endopterygota</taxon>
        <taxon>Lepidoptera</taxon>
        <taxon>Glossata</taxon>
        <taxon>Ditrysia</taxon>
        <taxon>Noctuoidea</taxon>
        <taxon>Noctuidae</taxon>
        <taxon>Plusiinae</taxon>
        <taxon>Trichoplusia</taxon>
    </lineage>
</organism>
<evidence type="ECO:0000313" key="3">
    <source>
        <dbReference type="Proteomes" id="UP000322000"/>
    </source>
</evidence>
<evidence type="ECO:0000313" key="4">
    <source>
        <dbReference type="RefSeq" id="XP_026724772.1"/>
    </source>
</evidence>
<dbReference type="Gene3D" id="4.10.60.10">
    <property type="entry name" value="Zinc finger, CCHC-type"/>
    <property type="match status" value="1"/>
</dbReference>
<dbReference type="GO" id="GO:0003676">
    <property type="term" value="F:nucleic acid binding"/>
    <property type="evidence" value="ECO:0007669"/>
    <property type="project" value="InterPro"/>
</dbReference>
<feature type="region of interest" description="Disordered" evidence="1">
    <location>
        <begin position="254"/>
        <end position="300"/>
    </location>
</feature>
<dbReference type="SMART" id="SM00343">
    <property type="entry name" value="ZnF_C2HC"/>
    <property type="match status" value="2"/>
</dbReference>
<evidence type="ECO:0000259" key="2">
    <source>
        <dbReference type="SMART" id="SM00343"/>
    </source>
</evidence>
<dbReference type="GeneID" id="113491805"/>
<keyword evidence="3" id="KW-1185">Reference proteome</keyword>
<dbReference type="PANTHER" id="PTHR33198">
    <property type="entry name" value="ANK_REP_REGION DOMAIN-CONTAINING PROTEIN-RELATED"/>
    <property type="match status" value="1"/>
</dbReference>
<dbReference type="PANTHER" id="PTHR33198:SF19">
    <property type="entry name" value="CCHC-TYPE DOMAIN-CONTAINING PROTEIN"/>
    <property type="match status" value="1"/>
</dbReference>
<protein>
    <submittedName>
        <fullName evidence="4">Uncharacterized protein LOC113491805 isoform X2</fullName>
    </submittedName>
</protein>
<dbReference type="InterPro" id="IPR036875">
    <property type="entry name" value="Znf_CCHC_sf"/>
</dbReference>
<feature type="compositionally biased region" description="Basic and acidic residues" evidence="1">
    <location>
        <begin position="256"/>
        <end position="270"/>
    </location>
</feature>
<dbReference type="Proteomes" id="UP000322000">
    <property type="component" value="Chromosome 3"/>
</dbReference>
<proteinExistence type="predicted"/>
<dbReference type="GO" id="GO:0008270">
    <property type="term" value="F:zinc ion binding"/>
    <property type="evidence" value="ECO:0007669"/>
    <property type="project" value="InterPro"/>
</dbReference>